<keyword evidence="12" id="KW-0472">Membrane</keyword>
<evidence type="ECO:0000256" key="14">
    <source>
        <dbReference type="RuleBase" id="RU367023"/>
    </source>
</evidence>
<proteinExistence type="inferred from homology"/>
<comment type="pathway">
    <text evidence="2">Glycerolipid metabolism; triacylglycerol biosynthesis.</text>
</comment>
<gene>
    <name evidence="15" type="ORF">B4U79_06091</name>
</gene>
<evidence type="ECO:0000313" key="15">
    <source>
        <dbReference type="EMBL" id="RWS17770.1"/>
    </source>
</evidence>
<keyword evidence="8" id="KW-0319">Glycerol metabolism</keyword>
<evidence type="ECO:0000256" key="4">
    <source>
        <dbReference type="ARBA" id="ARBA00005420"/>
    </source>
</evidence>
<evidence type="ECO:0000313" key="16">
    <source>
        <dbReference type="Proteomes" id="UP000285301"/>
    </source>
</evidence>
<comment type="subcellular location">
    <subcellularLocation>
        <location evidence="1 14">Endoplasmic reticulum membrane</location>
        <topology evidence="1 14">Multi-pass membrane protein</topology>
    </subcellularLocation>
</comment>
<evidence type="ECO:0000256" key="2">
    <source>
        <dbReference type="ARBA" id="ARBA00004771"/>
    </source>
</evidence>
<dbReference type="PANTHER" id="PTHR12317:SF0">
    <property type="entry name" value="ACYLTRANSFERASE"/>
    <property type="match status" value="1"/>
</dbReference>
<dbReference type="GO" id="GO:0019432">
    <property type="term" value="P:triglyceride biosynthetic process"/>
    <property type="evidence" value="ECO:0007669"/>
    <property type="project" value="TreeGrafter"/>
</dbReference>
<evidence type="ECO:0000256" key="1">
    <source>
        <dbReference type="ARBA" id="ARBA00004477"/>
    </source>
</evidence>
<keyword evidence="5" id="KW-0444">Lipid biosynthesis</keyword>
<comment type="similarity">
    <text evidence="4 14">Belongs to the diacylglycerol acyltransferase family.</text>
</comment>
<keyword evidence="11" id="KW-0443">Lipid metabolism</keyword>
<dbReference type="GO" id="GO:0004144">
    <property type="term" value="F:diacylglycerol O-acyltransferase activity"/>
    <property type="evidence" value="ECO:0007669"/>
    <property type="project" value="TreeGrafter"/>
</dbReference>
<dbReference type="Pfam" id="PF03982">
    <property type="entry name" value="DAGAT"/>
    <property type="match status" value="1"/>
</dbReference>
<keyword evidence="9 14" id="KW-0256">Endoplasmic reticulum</keyword>
<evidence type="ECO:0000256" key="5">
    <source>
        <dbReference type="ARBA" id="ARBA00022516"/>
    </source>
</evidence>
<name>A0A3S3SNH5_9ACAR</name>
<evidence type="ECO:0000256" key="13">
    <source>
        <dbReference type="ARBA" id="ARBA00023315"/>
    </source>
</evidence>
<accession>A0A3S3SNH5</accession>
<sequence length="479" mass="54215">MFRNSLLFRLMAEYFPAKLHKTAELDPKKNYILGYHPHGVLSLGASLHFSTNSTGFDEHFPGIRPRTVTLNINFWLPFHRDYFLSNGAISADKESIEWMLRNNGTGNAVVIVVGGAAESLDAIPNTMELTLKNRKGFVKLALENGASLVPCISFGENEIFIQTPHSENSIFKRIQKFIRSITTFSMPLFHGRGIFQYNFGILPYRKPINTVGGRQLNCLRRCILYRYVADYFPIKLHKTAELSPDKNYIIGYHPHGILGVGSILNFATDATGFDKKFPDINRRVVTLNINFLIPFHREYVLSLGCISADKKSIEWMLRNNGTGNAVVIVVGGAAESLDAVPNTMQLTLKYRKGFVKIALENGASLVPCVSFGENELFSQLANSDNSMYKKVQRYIRSVTTFALPVFYGRGIFQYNIGFLPYRKSINTVVGKPIDVEKIENPTEEDINKLHDLYVKSLIDLFYAHRSKYAINKEMRIVIK</sequence>
<dbReference type="GO" id="GO:0005789">
    <property type="term" value="C:endoplasmic reticulum membrane"/>
    <property type="evidence" value="ECO:0007669"/>
    <property type="project" value="UniProtKB-SubCell"/>
</dbReference>
<keyword evidence="7" id="KW-0812">Transmembrane</keyword>
<protein>
    <recommendedName>
        <fullName evidence="14">Acyltransferase</fullName>
        <ecNumber evidence="14">2.3.1.-</ecNumber>
    </recommendedName>
</protein>
<comment type="caution">
    <text evidence="15">The sequence shown here is derived from an EMBL/GenBank/DDBJ whole genome shotgun (WGS) entry which is preliminary data.</text>
</comment>
<dbReference type="OrthoDB" id="264532at2759"/>
<dbReference type="GO" id="GO:0006071">
    <property type="term" value="P:glycerol metabolic process"/>
    <property type="evidence" value="ECO:0007669"/>
    <property type="project" value="UniProtKB-KW"/>
</dbReference>
<dbReference type="AlphaFoldDB" id="A0A3S3SNH5"/>
<dbReference type="Proteomes" id="UP000285301">
    <property type="component" value="Unassembled WGS sequence"/>
</dbReference>
<comment type="pathway">
    <text evidence="3">Lipid metabolism.</text>
</comment>
<evidence type="ECO:0000256" key="11">
    <source>
        <dbReference type="ARBA" id="ARBA00023098"/>
    </source>
</evidence>
<dbReference type="EC" id="2.3.1.-" evidence="14"/>
<dbReference type="EMBL" id="NCKU01000037">
    <property type="protein sequence ID" value="RWS17770.1"/>
    <property type="molecule type" value="Genomic_DNA"/>
</dbReference>
<dbReference type="STRING" id="1965070.A0A3S3SNH5"/>
<evidence type="ECO:0000256" key="3">
    <source>
        <dbReference type="ARBA" id="ARBA00005189"/>
    </source>
</evidence>
<keyword evidence="13 15" id="KW-0012">Acyltransferase</keyword>
<evidence type="ECO:0000256" key="6">
    <source>
        <dbReference type="ARBA" id="ARBA00022679"/>
    </source>
</evidence>
<dbReference type="CDD" id="cd07987">
    <property type="entry name" value="LPLAT_MGAT-like"/>
    <property type="match status" value="2"/>
</dbReference>
<dbReference type="PANTHER" id="PTHR12317">
    <property type="entry name" value="DIACYLGLYCEROL O-ACYLTRANSFERASE"/>
    <property type="match status" value="1"/>
</dbReference>
<evidence type="ECO:0000256" key="10">
    <source>
        <dbReference type="ARBA" id="ARBA00022989"/>
    </source>
</evidence>
<evidence type="ECO:0000256" key="7">
    <source>
        <dbReference type="ARBA" id="ARBA00022692"/>
    </source>
</evidence>
<reference evidence="15 16" key="1">
    <citation type="journal article" date="2018" name="Gigascience">
        <title>Genomes of trombidid mites reveal novel predicted allergens and laterally-transferred genes associated with secondary metabolism.</title>
        <authorList>
            <person name="Dong X."/>
            <person name="Chaisiri K."/>
            <person name="Xia D."/>
            <person name="Armstrong S.D."/>
            <person name="Fang Y."/>
            <person name="Donnelly M.J."/>
            <person name="Kadowaki T."/>
            <person name="McGarry J.W."/>
            <person name="Darby A.C."/>
            <person name="Makepeace B.L."/>
        </authorList>
    </citation>
    <scope>NUCLEOTIDE SEQUENCE [LARGE SCALE GENOMIC DNA]</scope>
    <source>
        <strain evidence="15">UoL-WK</strain>
    </source>
</reference>
<evidence type="ECO:0000256" key="9">
    <source>
        <dbReference type="ARBA" id="ARBA00022824"/>
    </source>
</evidence>
<evidence type="ECO:0000256" key="12">
    <source>
        <dbReference type="ARBA" id="ARBA00023136"/>
    </source>
</evidence>
<evidence type="ECO:0000256" key="8">
    <source>
        <dbReference type="ARBA" id="ARBA00022798"/>
    </source>
</evidence>
<keyword evidence="16" id="KW-1185">Reference proteome</keyword>
<dbReference type="InterPro" id="IPR007130">
    <property type="entry name" value="DAGAT"/>
</dbReference>
<organism evidence="15 16">
    <name type="scientific">Dinothrombium tinctorium</name>
    <dbReference type="NCBI Taxonomy" id="1965070"/>
    <lineage>
        <taxon>Eukaryota</taxon>
        <taxon>Metazoa</taxon>
        <taxon>Ecdysozoa</taxon>
        <taxon>Arthropoda</taxon>
        <taxon>Chelicerata</taxon>
        <taxon>Arachnida</taxon>
        <taxon>Acari</taxon>
        <taxon>Acariformes</taxon>
        <taxon>Trombidiformes</taxon>
        <taxon>Prostigmata</taxon>
        <taxon>Anystina</taxon>
        <taxon>Parasitengona</taxon>
        <taxon>Trombidioidea</taxon>
        <taxon>Trombidiidae</taxon>
        <taxon>Dinothrombium</taxon>
    </lineage>
</organism>
<keyword evidence="6 14" id="KW-0808">Transferase</keyword>
<keyword evidence="10" id="KW-1133">Transmembrane helix</keyword>